<feature type="transmembrane region" description="Helical" evidence="7">
    <location>
        <begin position="125"/>
        <end position="149"/>
    </location>
</feature>
<keyword evidence="9" id="KW-1185">Reference proteome</keyword>
<feature type="transmembrane region" description="Helical" evidence="7">
    <location>
        <begin position="318"/>
        <end position="339"/>
    </location>
</feature>
<keyword evidence="2" id="KW-1003">Cell membrane</keyword>
<dbReference type="PIRSF" id="PIRSF006060">
    <property type="entry name" value="AA_transporter"/>
    <property type="match status" value="1"/>
</dbReference>
<evidence type="ECO:0000256" key="5">
    <source>
        <dbReference type="ARBA" id="ARBA00023136"/>
    </source>
</evidence>
<dbReference type="Proteomes" id="UP000443423">
    <property type="component" value="Unassembled WGS sequence"/>
</dbReference>
<evidence type="ECO:0000256" key="1">
    <source>
        <dbReference type="ARBA" id="ARBA00004651"/>
    </source>
</evidence>
<feature type="transmembrane region" description="Helical" evidence="7">
    <location>
        <begin position="238"/>
        <end position="262"/>
    </location>
</feature>
<evidence type="ECO:0000256" key="2">
    <source>
        <dbReference type="ARBA" id="ARBA00022475"/>
    </source>
</evidence>
<dbReference type="Gene3D" id="1.20.1740.10">
    <property type="entry name" value="Amino acid/polyamine transporter I"/>
    <property type="match status" value="1"/>
</dbReference>
<sequence>MTEHDGSHPSESRTPDKESPVSLDPSIDVGKAGDEVTVLESGTELERTIDLRGGLAIGVGTMVGAGIFVFPGIAAGNAGPAAAVSFAIGAVVALLVALPTSELATAMPKSGGAYYFVSRGMGAPFGAVVGIGLWLGLVFASAFYLVGFAQYAVAVLEEIGASALVVETVPFLTVLGVGFGVLLTVLSTFGTENTTKLQNGIVSLLLGILLIFLVYGSLDTLGLFGRETVPEQFAPYGTFSILTTAALVFTSYLGFAQVATVAGEITKPGRNLPLAMIGSVAIVGTLYVVTILVSTGTFGSGRLATFGETAIVEVARSYLGLSGAIAILLAGLLATVSSANASILSSSRALYALSRDALVPPQFGRINLRYGTPHIALMLVGGPTVVLVVVGRTEVLAEVASFLHLVSYGLMCVALVVLRRSDPEWYQPSFRVPGYPLVPILGAIASFGLLAFMQPLSQAVGVVVSVAALVWYLIYARGVELKGVQADA</sequence>
<protein>
    <submittedName>
        <fullName evidence="8">Amino acid permease</fullName>
    </submittedName>
</protein>
<dbReference type="EMBL" id="WKJQ01000002">
    <property type="protein sequence ID" value="MRW98142.1"/>
    <property type="molecule type" value="Genomic_DNA"/>
</dbReference>
<dbReference type="RefSeq" id="WP_151114127.1">
    <property type="nucleotide sequence ID" value="NZ_WKJQ01000002.1"/>
</dbReference>
<comment type="subcellular location">
    <subcellularLocation>
        <location evidence="1">Cell membrane</location>
        <topology evidence="1">Multi-pass membrane protein</topology>
    </subcellularLocation>
</comment>
<dbReference type="InterPro" id="IPR050367">
    <property type="entry name" value="APC_superfamily"/>
</dbReference>
<feature type="transmembrane region" description="Helical" evidence="7">
    <location>
        <begin position="55"/>
        <end position="75"/>
    </location>
</feature>
<dbReference type="Pfam" id="PF13520">
    <property type="entry name" value="AA_permease_2"/>
    <property type="match status" value="1"/>
</dbReference>
<organism evidence="8 9">
    <name type="scientific">Haloferax marinum</name>
    <dbReference type="NCBI Taxonomy" id="2666143"/>
    <lineage>
        <taxon>Archaea</taxon>
        <taxon>Methanobacteriati</taxon>
        <taxon>Methanobacteriota</taxon>
        <taxon>Stenosarchaea group</taxon>
        <taxon>Halobacteria</taxon>
        <taxon>Halobacteriales</taxon>
        <taxon>Haloferacaceae</taxon>
        <taxon>Haloferax</taxon>
    </lineage>
</organism>
<evidence type="ECO:0000313" key="8">
    <source>
        <dbReference type="EMBL" id="MRW98142.1"/>
    </source>
</evidence>
<dbReference type="OrthoDB" id="200332at2157"/>
<keyword evidence="3 7" id="KW-0812">Transmembrane</keyword>
<feature type="region of interest" description="Disordered" evidence="6">
    <location>
        <begin position="1"/>
        <end position="29"/>
    </location>
</feature>
<evidence type="ECO:0000256" key="3">
    <source>
        <dbReference type="ARBA" id="ARBA00022692"/>
    </source>
</evidence>
<name>A0A6A8GBT8_9EURY</name>
<dbReference type="GO" id="GO:0022857">
    <property type="term" value="F:transmembrane transporter activity"/>
    <property type="evidence" value="ECO:0007669"/>
    <property type="project" value="InterPro"/>
</dbReference>
<reference evidence="8 9" key="1">
    <citation type="submission" date="2019-11" db="EMBL/GenBank/DDBJ databases">
        <title>Whole genome sequence of Haloferax sp. MBLA0078.</title>
        <authorList>
            <person name="Seo M.-J."/>
            <person name="Cho E.-S."/>
        </authorList>
    </citation>
    <scope>NUCLEOTIDE SEQUENCE [LARGE SCALE GENOMIC DNA]</scope>
    <source>
        <strain evidence="8 9">MBLA0078</strain>
    </source>
</reference>
<feature type="transmembrane region" description="Helical" evidence="7">
    <location>
        <begin position="399"/>
        <end position="418"/>
    </location>
</feature>
<evidence type="ECO:0000313" key="9">
    <source>
        <dbReference type="Proteomes" id="UP000443423"/>
    </source>
</evidence>
<gene>
    <name evidence="8" type="ORF">GJR99_16370</name>
</gene>
<feature type="transmembrane region" description="Helical" evidence="7">
    <location>
        <begin position="430"/>
        <end position="450"/>
    </location>
</feature>
<feature type="transmembrane region" description="Helical" evidence="7">
    <location>
        <begin position="169"/>
        <end position="189"/>
    </location>
</feature>
<dbReference type="InterPro" id="IPR002293">
    <property type="entry name" value="AA/rel_permease1"/>
</dbReference>
<keyword evidence="4 7" id="KW-1133">Transmembrane helix</keyword>
<feature type="transmembrane region" description="Helical" evidence="7">
    <location>
        <begin position="201"/>
        <end position="218"/>
    </location>
</feature>
<dbReference type="PANTHER" id="PTHR42770:SF11">
    <property type="entry name" value="INNER MEMBRANE TRANSPORT PROTEIN YBAT"/>
    <property type="match status" value="1"/>
</dbReference>
<proteinExistence type="predicted"/>
<dbReference type="AlphaFoldDB" id="A0A6A8GBT8"/>
<feature type="transmembrane region" description="Helical" evidence="7">
    <location>
        <begin position="274"/>
        <end position="298"/>
    </location>
</feature>
<feature type="transmembrane region" description="Helical" evidence="7">
    <location>
        <begin position="375"/>
        <end position="393"/>
    </location>
</feature>
<dbReference type="PANTHER" id="PTHR42770">
    <property type="entry name" value="AMINO ACID TRANSPORTER-RELATED"/>
    <property type="match status" value="1"/>
</dbReference>
<keyword evidence="5 7" id="KW-0472">Membrane</keyword>
<evidence type="ECO:0000256" key="4">
    <source>
        <dbReference type="ARBA" id="ARBA00022989"/>
    </source>
</evidence>
<accession>A0A6A8GBT8</accession>
<feature type="transmembrane region" description="Helical" evidence="7">
    <location>
        <begin position="81"/>
        <end position="104"/>
    </location>
</feature>
<feature type="transmembrane region" description="Helical" evidence="7">
    <location>
        <begin position="456"/>
        <end position="475"/>
    </location>
</feature>
<evidence type="ECO:0000256" key="6">
    <source>
        <dbReference type="SAM" id="MobiDB-lite"/>
    </source>
</evidence>
<dbReference type="GO" id="GO:0005886">
    <property type="term" value="C:plasma membrane"/>
    <property type="evidence" value="ECO:0007669"/>
    <property type="project" value="UniProtKB-SubCell"/>
</dbReference>
<feature type="compositionally biased region" description="Basic and acidic residues" evidence="6">
    <location>
        <begin position="1"/>
        <end position="19"/>
    </location>
</feature>
<comment type="caution">
    <text evidence="8">The sequence shown here is derived from an EMBL/GenBank/DDBJ whole genome shotgun (WGS) entry which is preliminary data.</text>
</comment>
<evidence type="ECO:0000256" key="7">
    <source>
        <dbReference type="SAM" id="Phobius"/>
    </source>
</evidence>